<organism evidence="1">
    <name type="scientific">marine sediment metagenome</name>
    <dbReference type="NCBI Taxonomy" id="412755"/>
    <lineage>
        <taxon>unclassified sequences</taxon>
        <taxon>metagenomes</taxon>
        <taxon>ecological metagenomes</taxon>
    </lineage>
</organism>
<gene>
    <name evidence="1" type="ORF">S03H2_21448</name>
</gene>
<comment type="caution">
    <text evidence="1">The sequence shown here is derived from an EMBL/GenBank/DDBJ whole genome shotgun (WGS) entry which is preliminary data.</text>
</comment>
<evidence type="ECO:0000313" key="1">
    <source>
        <dbReference type="EMBL" id="GAH44724.1"/>
    </source>
</evidence>
<proteinExistence type="predicted"/>
<dbReference type="EMBL" id="BARU01011419">
    <property type="protein sequence ID" value="GAH44724.1"/>
    <property type="molecule type" value="Genomic_DNA"/>
</dbReference>
<accession>X1GSX7</accession>
<sequence>MILEFKQKKGARILVPLNLLVQTHENPPGDCEEFKVGFNKGCISVSFLLKNRAVGKFCLK</sequence>
<protein>
    <submittedName>
        <fullName evidence="1">Uncharacterized protein</fullName>
    </submittedName>
</protein>
<reference evidence="1" key="1">
    <citation type="journal article" date="2014" name="Front. Microbiol.">
        <title>High frequency of phylogenetically diverse reductive dehalogenase-homologous genes in deep subseafloor sedimentary metagenomes.</title>
        <authorList>
            <person name="Kawai M."/>
            <person name="Futagami T."/>
            <person name="Toyoda A."/>
            <person name="Takaki Y."/>
            <person name="Nishi S."/>
            <person name="Hori S."/>
            <person name="Arai W."/>
            <person name="Tsubouchi T."/>
            <person name="Morono Y."/>
            <person name="Uchiyama I."/>
            <person name="Ito T."/>
            <person name="Fujiyama A."/>
            <person name="Inagaki F."/>
            <person name="Takami H."/>
        </authorList>
    </citation>
    <scope>NUCLEOTIDE SEQUENCE</scope>
    <source>
        <strain evidence="1">Expedition CK06-06</strain>
    </source>
</reference>
<dbReference type="AlphaFoldDB" id="X1GSX7"/>
<name>X1GSX7_9ZZZZ</name>